<dbReference type="OrthoDB" id="5356198at2"/>
<reference evidence="1 2" key="1">
    <citation type="submission" date="2016-10" db="EMBL/GenBank/DDBJ databases">
        <authorList>
            <person name="de Groot N.N."/>
        </authorList>
    </citation>
    <scope>NUCLEOTIDE SEQUENCE [LARGE SCALE GENOMIC DNA]</scope>
    <source>
        <strain evidence="1 2">EP1-55-1</strain>
    </source>
</reference>
<accession>A0A1I5USB6</accession>
<proteinExistence type="predicted"/>
<dbReference type="AlphaFoldDB" id="A0A1I5USB6"/>
<dbReference type="Proteomes" id="UP000199227">
    <property type="component" value="Unassembled WGS sequence"/>
</dbReference>
<evidence type="ECO:0000313" key="1">
    <source>
        <dbReference type="EMBL" id="SFP98194.1"/>
    </source>
</evidence>
<dbReference type="STRING" id="223786.SAMN05216234_1703"/>
<evidence type="ECO:0008006" key="3">
    <source>
        <dbReference type="Google" id="ProtNLM"/>
    </source>
</evidence>
<evidence type="ECO:0000313" key="2">
    <source>
        <dbReference type="Proteomes" id="UP000199227"/>
    </source>
</evidence>
<dbReference type="RefSeq" id="WP_092914275.1">
    <property type="nucleotide sequence ID" value="NZ_FOXB01000070.1"/>
</dbReference>
<name>A0A1I5USB6_9BACT</name>
<protein>
    <recommendedName>
        <fullName evidence="3">Phage Tail Protein X</fullName>
    </recommendedName>
</protein>
<dbReference type="EMBL" id="FOXB01000070">
    <property type="protein sequence ID" value="SFP98194.1"/>
    <property type="molecule type" value="Genomic_DNA"/>
</dbReference>
<organism evidence="1 2">
    <name type="scientific">Hydrogenimonas thermophila</name>
    <dbReference type="NCBI Taxonomy" id="223786"/>
    <lineage>
        <taxon>Bacteria</taxon>
        <taxon>Pseudomonadati</taxon>
        <taxon>Campylobacterota</taxon>
        <taxon>Epsilonproteobacteria</taxon>
        <taxon>Campylobacterales</taxon>
        <taxon>Hydrogenimonadaceae</taxon>
        <taxon>Hydrogenimonas</taxon>
    </lineage>
</organism>
<gene>
    <name evidence="1" type="ORF">SAMN05216234_1703</name>
</gene>
<keyword evidence="2" id="KW-1185">Reference proteome</keyword>
<sequence length="67" mass="7964">MKKYVAKRGERLDKIIFKEYKTLNKEVLNAVLSANKHLLNKQKLDAFDEVFLPEIEIKTKKTDKTLW</sequence>